<dbReference type="PRINTS" id="PR00081">
    <property type="entry name" value="GDHRDH"/>
</dbReference>
<dbReference type="InterPro" id="IPR002347">
    <property type="entry name" value="SDR_fam"/>
</dbReference>
<evidence type="ECO:0000313" key="2">
    <source>
        <dbReference type="EMBL" id="KAK5083768.1"/>
    </source>
</evidence>
<comment type="caution">
    <text evidence="2">The sequence shown here is derived from an EMBL/GenBank/DDBJ whole genome shotgun (WGS) entry which is preliminary data.</text>
</comment>
<sequence>MPTIILITGANSVVGYAAAKVIASSSFEYYVLMAGRNMTKVDAARSELEASGTLKGKLFSIRLDVMHESTIKQAAANVEKQFGRLDVLINNAGVGNRDPDLDTRLRANFDTNVVGPALVSQAFRPLLLKSTNPRSIYISSGSGSIERAAHRTKQVLPNAESYSVSKAALNMLALNEKIDYGAQGLKVFVFCPGFVVSNIRGSSKEERSGGGMAGDPDVSAMMLRDMIEERRDEDIGKFIHRDGIYPW</sequence>
<dbReference type="Proteomes" id="UP001309876">
    <property type="component" value="Unassembled WGS sequence"/>
</dbReference>
<dbReference type="Pfam" id="PF00106">
    <property type="entry name" value="adh_short"/>
    <property type="match status" value="1"/>
</dbReference>
<evidence type="ECO:0000256" key="1">
    <source>
        <dbReference type="ARBA" id="ARBA00006484"/>
    </source>
</evidence>
<dbReference type="AlphaFoldDB" id="A0AAN7SWY9"/>
<dbReference type="PANTHER" id="PTHR43544:SF32">
    <property type="entry name" value="CHAIN DEHYDROGENASE, PUTATIVE (AFU_ORTHOLOGUE AFUA_5G01530)-RELATED"/>
    <property type="match status" value="1"/>
</dbReference>
<dbReference type="InterPro" id="IPR051468">
    <property type="entry name" value="Fungal_SecMetab_SDRs"/>
</dbReference>
<evidence type="ECO:0000313" key="3">
    <source>
        <dbReference type="Proteomes" id="UP001309876"/>
    </source>
</evidence>
<comment type="similarity">
    <text evidence="1">Belongs to the short-chain dehydrogenases/reductases (SDR) family.</text>
</comment>
<proteinExistence type="inferred from homology"/>
<accession>A0AAN7SWY9</accession>
<name>A0AAN7SWY9_9EURO</name>
<dbReference type="Gene3D" id="3.40.50.720">
    <property type="entry name" value="NAD(P)-binding Rossmann-like Domain"/>
    <property type="match status" value="1"/>
</dbReference>
<dbReference type="InterPro" id="IPR036291">
    <property type="entry name" value="NAD(P)-bd_dom_sf"/>
</dbReference>
<keyword evidence="3" id="KW-1185">Reference proteome</keyword>
<organism evidence="2 3">
    <name type="scientific">Lithohypha guttulata</name>
    <dbReference type="NCBI Taxonomy" id="1690604"/>
    <lineage>
        <taxon>Eukaryota</taxon>
        <taxon>Fungi</taxon>
        <taxon>Dikarya</taxon>
        <taxon>Ascomycota</taxon>
        <taxon>Pezizomycotina</taxon>
        <taxon>Eurotiomycetes</taxon>
        <taxon>Chaetothyriomycetidae</taxon>
        <taxon>Chaetothyriales</taxon>
        <taxon>Trichomeriaceae</taxon>
        <taxon>Lithohypha</taxon>
    </lineage>
</organism>
<dbReference type="PANTHER" id="PTHR43544">
    <property type="entry name" value="SHORT-CHAIN DEHYDROGENASE/REDUCTASE"/>
    <property type="match status" value="1"/>
</dbReference>
<dbReference type="EMBL" id="JAVRRJ010000006">
    <property type="protein sequence ID" value="KAK5083768.1"/>
    <property type="molecule type" value="Genomic_DNA"/>
</dbReference>
<reference evidence="2 3" key="1">
    <citation type="submission" date="2023-08" db="EMBL/GenBank/DDBJ databases">
        <title>Black Yeasts Isolated from many extreme environments.</title>
        <authorList>
            <person name="Coleine C."/>
            <person name="Stajich J.E."/>
            <person name="Selbmann L."/>
        </authorList>
    </citation>
    <scope>NUCLEOTIDE SEQUENCE [LARGE SCALE GENOMIC DNA]</scope>
    <source>
        <strain evidence="2 3">CCFEE 5910</strain>
    </source>
</reference>
<dbReference type="SUPFAM" id="SSF51735">
    <property type="entry name" value="NAD(P)-binding Rossmann-fold domains"/>
    <property type="match status" value="1"/>
</dbReference>
<gene>
    <name evidence="2" type="ORF">LTR05_006273</name>
</gene>
<dbReference type="GO" id="GO:0005737">
    <property type="term" value="C:cytoplasm"/>
    <property type="evidence" value="ECO:0007669"/>
    <property type="project" value="TreeGrafter"/>
</dbReference>
<dbReference type="GO" id="GO:0019748">
    <property type="term" value="P:secondary metabolic process"/>
    <property type="evidence" value="ECO:0007669"/>
    <property type="project" value="TreeGrafter"/>
</dbReference>
<dbReference type="GO" id="GO:0016491">
    <property type="term" value="F:oxidoreductase activity"/>
    <property type="evidence" value="ECO:0007669"/>
    <property type="project" value="TreeGrafter"/>
</dbReference>
<protein>
    <submittedName>
        <fullName evidence="2">Uncharacterized protein</fullName>
    </submittedName>
</protein>